<protein>
    <submittedName>
        <fullName evidence="4">Cell separation protein</fullName>
    </submittedName>
</protein>
<accession>Q5FMF6</accession>
<dbReference type="Gene3D" id="1.20.120.1850">
    <property type="entry name" value="Ebh helix bundles repeating unit (S and A modules)"/>
    <property type="match status" value="1"/>
</dbReference>
<dbReference type="HOGENOM" id="CLU_027060_0_0_9"/>
<feature type="region of interest" description="Disordered" evidence="2">
    <location>
        <begin position="352"/>
        <end position="371"/>
    </location>
</feature>
<dbReference type="KEGG" id="lac:LBA0223"/>
<evidence type="ECO:0000256" key="1">
    <source>
        <dbReference type="SAM" id="Coils"/>
    </source>
</evidence>
<organism evidence="5">
    <name type="scientific">Lactobacillus acidophilus (strain ATCC 700396 / NCK56 / N2 / NCFM)</name>
    <dbReference type="NCBI Taxonomy" id="272621"/>
    <lineage>
        <taxon>Bacteria</taxon>
        <taxon>Bacillati</taxon>
        <taxon>Bacillota</taxon>
        <taxon>Bacilli</taxon>
        <taxon>Lactobacillales</taxon>
        <taxon>Lactobacillaceae</taxon>
        <taxon>Lactobacillus</taxon>
    </lineage>
</organism>
<evidence type="ECO:0000313" key="4">
    <source>
        <dbReference type="EMBL" id="AAV42118.1"/>
    </source>
</evidence>
<name>Q5FMF6_LACAC</name>
<dbReference type="Proteomes" id="UP000006381">
    <property type="component" value="Chromosome"/>
</dbReference>
<reference evidence="4 5" key="1">
    <citation type="journal article" date="2005" name="Proc. Natl. Acad. Sci. U.S.A.">
        <title>Complete genome sequence of the probiotic lactic acid bacterium Lactobacillus acidophilus NCFM.</title>
        <authorList>
            <person name="Altermann E."/>
            <person name="Russell W.M."/>
            <person name="Azcarate-Peril M.A."/>
            <person name="Barrangou R."/>
            <person name="Buck B.L."/>
            <person name="McAuliffe O."/>
            <person name="Souther N."/>
            <person name="Dobson A."/>
            <person name="Duong T."/>
            <person name="Callanan M."/>
            <person name="Lick S."/>
            <person name="Hamrick A."/>
            <person name="Cano R."/>
            <person name="Klaenhammer T.R."/>
        </authorList>
    </citation>
    <scope>NUCLEOTIDE SEQUENCE [LARGE SCALE GENOMIC DNA]</scope>
    <source>
        <strain evidence="5">ATCC 700396 / NCK56 / N2 / NCFM</strain>
    </source>
</reference>
<feature type="domain" description="S-layer protein C-terminal" evidence="3">
    <location>
        <begin position="286"/>
        <end position="342"/>
    </location>
</feature>
<dbReference type="Pfam" id="PF03217">
    <property type="entry name" value="SlpA"/>
    <property type="match status" value="3"/>
</dbReference>
<sequence>MSFRLRKDVFFCPKIGKFPIWIYNRVDEFKYSMRGILSMKLNHKLIMVSAAALMSVSPFVGTVQNVQAATTKSSSKTTAKKTTSASKTKTKSSSKKATSQSTSTKKTSSTKSSSKTTSSTSAKSTSTKKAASNTIKLVHNAYVYDKNGKRLTKYMGSAKYTTIAKGVTLKSNGTVKIDGVLYYSLGNNAYIKAVNVDGPSASASSTTKKPSSSTSSTVTAVSIKIARNSYVYDENGKRIKKYEGKDKLTKGTTVDSYGTETIDGKLYYQLNKKGTAFVKASNVDTNETATITLKKNAYIYDGNGDTKKKKIKKGKSVKATEARYIGTKLYYKIGDDQFVKAANVGKVSGAKLDPINEPDGEATVDDPSTDNVNPDVTKVTTIGVTPLYNIKGQKDDTRLFGAGQSQQVSELRYIATSANGTPDLFYKLASGRGYLKASDVIVSGKTLSPVNTPEQAKADVTVATAADKTKLSESINNSKNVKNSTTYKLSSSDLRNNYDKAVSDATAVNNNASATIAQVNEAVANINEAYAKLNGQKIVVANLSNLTLDEANQIVKLVASVRNVPESNVQFSNNNTTLAIVSSNGYNEPLNISDFAQQR</sequence>
<dbReference type="AlphaFoldDB" id="Q5FMF6"/>
<feature type="compositionally biased region" description="Acidic residues" evidence="2">
    <location>
        <begin position="356"/>
        <end position="368"/>
    </location>
</feature>
<keyword evidence="1" id="KW-0175">Coiled coil</keyword>
<dbReference type="InterPro" id="IPR009063">
    <property type="entry name" value="Ig/albumin-bd_sf"/>
</dbReference>
<feature type="region of interest" description="Disordered" evidence="2">
    <location>
        <begin position="70"/>
        <end position="130"/>
    </location>
</feature>
<gene>
    <name evidence="4" type="primary">cdpA</name>
    <name evidence="4" type="ordered locus">LBA0223</name>
</gene>
<dbReference type="Pfam" id="PF07554">
    <property type="entry name" value="FIVAR"/>
    <property type="match status" value="1"/>
</dbReference>
<dbReference type="EMBL" id="CP000033">
    <property type="protein sequence ID" value="AAV42118.1"/>
    <property type="molecule type" value="Genomic_DNA"/>
</dbReference>
<feature type="domain" description="S-layer protein C-terminal" evidence="3">
    <location>
        <begin position="128"/>
        <end position="193"/>
    </location>
</feature>
<evidence type="ECO:0000313" key="5">
    <source>
        <dbReference type="Proteomes" id="UP000006381"/>
    </source>
</evidence>
<feature type="coiled-coil region" evidence="1">
    <location>
        <begin position="509"/>
        <end position="536"/>
    </location>
</feature>
<keyword evidence="5" id="KW-1185">Reference proteome</keyword>
<dbReference type="BioCyc" id="LACI272621:G1G49-217-MONOMER"/>
<dbReference type="InterPro" id="IPR024968">
    <property type="entry name" value="SlpA_C_lactobacillus"/>
</dbReference>
<dbReference type="SUPFAM" id="SSF46997">
    <property type="entry name" value="Bacterial immunoglobulin/albumin-binding domains"/>
    <property type="match status" value="1"/>
</dbReference>
<evidence type="ECO:0000259" key="3">
    <source>
        <dbReference type="Pfam" id="PF03217"/>
    </source>
</evidence>
<evidence type="ECO:0000256" key="2">
    <source>
        <dbReference type="SAM" id="MobiDB-lite"/>
    </source>
</evidence>
<proteinExistence type="predicted"/>
<dbReference type="PATRIC" id="fig|272621.13.peg.213"/>
<dbReference type="STRING" id="272621.LBA0223"/>
<dbReference type="eggNOG" id="ENOG50309IT">
    <property type="taxonomic scope" value="Bacteria"/>
</dbReference>
<feature type="compositionally biased region" description="Low complexity" evidence="2">
    <location>
        <begin position="95"/>
        <end position="130"/>
    </location>
</feature>
<dbReference type="OrthoDB" id="2328720at2"/>
<feature type="compositionally biased region" description="Low complexity" evidence="2">
    <location>
        <begin position="70"/>
        <end position="87"/>
    </location>
</feature>
<feature type="domain" description="S-layer protein C-terminal" evidence="3">
    <location>
        <begin position="216"/>
        <end position="281"/>
    </location>
</feature>